<dbReference type="AlphaFoldDB" id="A0AB33JUU7"/>
<sequence length="76" mass="7897">MAVPSVLRVQPATASARPHRPVLELLAAVVRRIADSPLDNTVWQALGAPAADRTAPPLAPGPADRPPTTPVRPPSP</sequence>
<name>A0AB33JUU7_9ACTN</name>
<proteinExistence type="predicted"/>
<protein>
    <submittedName>
        <fullName evidence="2">Uncharacterized protein</fullName>
    </submittedName>
</protein>
<evidence type="ECO:0000313" key="2">
    <source>
        <dbReference type="EMBL" id="BFP45059.1"/>
    </source>
</evidence>
<feature type="region of interest" description="Disordered" evidence="1">
    <location>
        <begin position="49"/>
        <end position="76"/>
    </location>
</feature>
<organism evidence="2">
    <name type="scientific">Kitasatospora sp. CMC57</name>
    <dbReference type="NCBI Taxonomy" id="3231513"/>
    <lineage>
        <taxon>Bacteria</taxon>
        <taxon>Bacillati</taxon>
        <taxon>Actinomycetota</taxon>
        <taxon>Actinomycetes</taxon>
        <taxon>Kitasatosporales</taxon>
        <taxon>Streptomycetaceae</taxon>
        <taxon>Kitasatospora</taxon>
    </lineage>
</organism>
<gene>
    <name evidence="2" type="ORF">KCMC57_14270</name>
</gene>
<feature type="compositionally biased region" description="Pro residues" evidence="1">
    <location>
        <begin position="57"/>
        <end position="76"/>
    </location>
</feature>
<dbReference type="RefSeq" id="WP_407987604.1">
    <property type="nucleotide sequence ID" value="NZ_AP035881.2"/>
</dbReference>
<accession>A0AB33JUU7</accession>
<evidence type="ECO:0000256" key="1">
    <source>
        <dbReference type="SAM" id="MobiDB-lite"/>
    </source>
</evidence>
<reference evidence="2" key="1">
    <citation type="submission" date="2024-07" db="EMBL/GenBank/DDBJ databases">
        <title>Complete genome sequences of cellulolytic bacteria, Kitasatospora sp. CMC57 and Streptomyces sp. CMC78, isolated from Japanese agricultural soil.</title>
        <authorList>
            <person name="Hashimoto T."/>
            <person name="Ito M."/>
            <person name="Iwamoto M."/>
            <person name="Fukahori D."/>
            <person name="Shoda T."/>
            <person name="Sakoda M."/>
            <person name="Morohoshi T."/>
            <person name="Mitsuboshi M."/>
            <person name="Nishizawa T."/>
        </authorList>
    </citation>
    <scope>NUCLEOTIDE SEQUENCE</scope>
    <source>
        <strain evidence="2">CMC57</strain>
    </source>
</reference>
<dbReference type="EMBL" id="AP035881">
    <property type="protein sequence ID" value="BFP45059.1"/>
    <property type="molecule type" value="Genomic_DNA"/>
</dbReference>